<comment type="caution">
    <text evidence="1">The sequence shown here is derived from an EMBL/GenBank/DDBJ whole genome shotgun (WGS) entry which is preliminary data.</text>
</comment>
<dbReference type="SUPFAM" id="SSF51905">
    <property type="entry name" value="FAD/NAD(P)-binding domain"/>
    <property type="match status" value="1"/>
</dbReference>
<dbReference type="Proteomes" id="UP000740413">
    <property type="component" value="Unassembled WGS sequence"/>
</dbReference>
<proteinExistence type="predicted"/>
<reference evidence="2" key="2">
    <citation type="submission" date="2023-07" db="EMBL/GenBank/DDBJ databases">
        <title>Zobellia barbeyronii sp. nov., a new marine flavobacterium, isolated from green and red algae.</title>
        <authorList>
            <person name="Nedashkovskaya O.I."/>
            <person name="Otstavnykh N."/>
            <person name="Zhukova N."/>
            <person name="Guzev K."/>
            <person name="Chausova V."/>
            <person name="Tekutyeva L."/>
            <person name="Mikhailov V."/>
            <person name="Isaeva M."/>
        </authorList>
    </citation>
    <scope>NUCLEOTIDE SEQUENCE [LARGE SCALE GENOMIC DNA]</scope>
    <source>
        <strain evidence="2">KMM 6746</strain>
    </source>
</reference>
<organism evidence="1 2">
    <name type="scientific">Zobellia barbeyronii</name>
    <dbReference type="NCBI Taxonomy" id="2748009"/>
    <lineage>
        <taxon>Bacteria</taxon>
        <taxon>Pseudomonadati</taxon>
        <taxon>Bacteroidota</taxon>
        <taxon>Flavobacteriia</taxon>
        <taxon>Flavobacteriales</taxon>
        <taxon>Flavobacteriaceae</taxon>
        <taxon>Zobellia</taxon>
    </lineage>
</organism>
<evidence type="ECO:0000313" key="2">
    <source>
        <dbReference type="Proteomes" id="UP000740413"/>
    </source>
</evidence>
<evidence type="ECO:0000313" key="1">
    <source>
        <dbReference type="EMBL" id="MBT2163498.1"/>
    </source>
</evidence>
<protein>
    <submittedName>
        <fullName evidence="1">Lycopene cyclase</fullName>
    </submittedName>
</protein>
<dbReference type="InterPro" id="IPR036188">
    <property type="entry name" value="FAD/NAD-bd_sf"/>
</dbReference>
<dbReference type="Pfam" id="PF05834">
    <property type="entry name" value="Lycopene_cycl"/>
    <property type="match status" value="1"/>
</dbReference>
<gene>
    <name evidence="1" type="ORF">HW347_19660</name>
</gene>
<sequence length="367" mass="42899">MLASAMVKDNFFLNKSILLLDKDAKIANDRTWCFWEKGEGEFKSIVSKTWNHIYFGSTEFSQDYAIAPYQYKMVRGADFYKAYFHKLKDKPNITFRQEQVTSVKDEGSMVTITTDCSSYCASKVFTSSFNYKMATHQKKYPVLQQHFVGWTIKTEKPIFKPDQATYMDFSIPQKGNLRFMYILPFSKTEALVEYTLFSENRLSKEEYEEALVRYLEHDLKCGTYEITETEQGSIPMTAYNFREHHTKNIRYIGTAGGWAKPSTGYTFMSTAKKVPVLIEFLKTGRPLNKLNFRNRYGFYDLLFLDVLAKHNDQGHKIFESLFKECPPQLIFKFLDEETTLLEDFKFISACPTKPFVKALFNRIKKLT</sequence>
<dbReference type="EMBL" id="JACATN010000008">
    <property type="protein sequence ID" value="MBT2163498.1"/>
    <property type="molecule type" value="Genomic_DNA"/>
</dbReference>
<dbReference type="Gene3D" id="3.50.50.60">
    <property type="entry name" value="FAD/NAD(P)-binding domain"/>
    <property type="match status" value="1"/>
</dbReference>
<accession>A0ABS5WKI4</accession>
<name>A0ABS5WKI4_9FLAO</name>
<reference evidence="1 2" key="1">
    <citation type="submission" date="2020-06" db="EMBL/GenBank/DDBJ databases">
        <authorList>
            <person name="Isaeva M.P."/>
            <person name="Chernysheva N.Y."/>
        </authorList>
    </citation>
    <scope>NUCLEOTIDE SEQUENCE [LARGE SCALE GENOMIC DNA]</scope>
    <source>
        <strain evidence="1 2">KMM 6746</strain>
    </source>
</reference>
<keyword evidence="2" id="KW-1185">Reference proteome</keyword>